<keyword evidence="1" id="KW-0472">Membrane</keyword>
<gene>
    <name evidence="4" type="ORF">C8D86_10977</name>
</gene>
<proteinExistence type="predicted"/>
<dbReference type="PANTHER" id="PTHR30329:SF21">
    <property type="entry name" value="LIPOPROTEIN YIAD-RELATED"/>
    <property type="match status" value="1"/>
</dbReference>
<dbReference type="CDD" id="cd07185">
    <property type="entry name" value="OmpA_C-like"/>
    <property type="match status" value="1"/>
</dbReference>
<evidence type="ECO:0000256" key="1">
    <source>
        <dbReference type="PROSITE-ProRule" id="PRU00473"/>
    </source>
</evidence>
<evidence type="ECO:0000259" key="3">
    <source>
        <dbReference type="PROSITE" id="PS51123"/>
    </source>
</evidence>
<organism evidence="4 5">
    <name type="scientific">Aquicella lusitana</name>
    <dbReference type="NCBI Taxonomy" id="254246"/>
    <lineage>
        <taxon>Bacteria</taxon>
        <taxon>Pseudomonadati</taxon>
        <taxon>Pseudomonadota</taxon>
        <taxon>Gammaproteobacteria</taxon>
        <taxon>Legionellales</taxon>
        <taxon>Coxiellaceae</taxon>
        <taxon>Aquicella</taxon>
    </lineage>
</organism>
<dbReference type="Gene3D" id="3.30.1330.60">
    <property type="entry name" value="OmpA-like domain"/>
    <property type="match status" value="1"/>
</dbReference>
<dbReference type="EMBL" id="QQAX01000009">
    <property type="protein sequence ID" value="RDI44595.1"/>
    <property type="molecule type" value="Genomic_DNA"/>
</dbReference>
<evidence type="ECO:0000256" key="2">
    <source>
        <dbReference type="SAM" id="MobiDB-lite"/>
    </source>
</evidence>
<dbReference type="GO" id="GO:0016020">
    <property type="term" value="C:membrane"/>
    <property type="evidence" value="ECO:0007669"/>
    <property type="project" value="UniProtKB-UniRule"/>
</dbReference>
<keyword evidence="5" id="KW-1185">Reference proteome</keyword>
<accession>A0A370GLK1</accession>
<dbReference type="InterPro" id="IPR006665">
    <property type="entry name" value="OmpA-like"/>
</dbReference>
<dbReference type="InterPro" id="IPR036737">
    <property type="entry name" value="OmpA-like_sf"/>
</dbReference>
<dbReference type="PROSITE" id="PS51123">
    <property type="entry name" value="OMPA_2"/>
    <property type="match status" value="1"/>
</dbReference>
<feature type="domain" description="OmpA-like" evidence="3">
    <location>
        <begin position="94"/>
        <end position="219"/>
    </location>
</feature>
<dbReference type="RefSeq" id="WP_147277483.1">
    <property type="nucleotide sequence ID" value="NZ_LR699114.1"/>
</dbReference>
<dbReference type="SUPFAM" id="SSF103088">
    <property type="entry name" value="OmpA-like"/>
    <property type="match status" value="1"/>
</dbReference>
<dbReference type="PROSITE" id="PS51257">
    <property type="entry name" value="PROKAR_LIPOPROTEIN"/>
    <property type="match status" value="1"/>
</dbReference>
<evidence type="ECO:0000313" key="4">
    <source>
        <dbReference type="EMBL" id="RDI44595.1"/>
    </source>
</evidence>
<dbReference type="OrthoDB" id="9782229at2"/>
<dbReference type="PANTHER" id="PTHR30329">
    <property type="entry name" value="STATOR ELEMENT OF FLAGELLAR MOTOR COMPLEX"/>
    <property type="match status" value="1"/>
</dbReference>
<reference evidence="4 5" key="1">
    <citation type="submission" date="2018-07" db="EMBL/GenBank/DDBJ databases">
        <title>Genomic Encyclopedia of Type Strains, Phase IV (KMG-IV): sequencing the most valuable type-strain genomes for metagenomic binning, comparative biology and taxonomic classification.</title>
        <authorList>
            <person name="Goeker M."/>
        </authorList>
    </citation>
    <scope>NUCLEOTIDE SEQUENCE [LARGE SCALE GENOMIC DNA]</scope>
    <source>
        <strain evidence="4 5">DSM 16500</strain>
    </source>
</reference>
<dbReference type="Proteomes" id="UP000254720">
    <property type="component" value="Unassembled WGS sequence"/>
</dbReference>
<dbReference type="InterPro" id="IPR050330">
    <property type="entry name" value="Bact_OuterMem_StrucFunc"/>
</dbReference>
<comment type="caution">
    <text evidence="4">The sequence shown here is derived from an EMBL/GenBank/DDBJ whole genome shotgun (WGS) entry which is preliminary data.</text>
</comment>
<sequence>MKREANVLRLVLMLFFLSGCSYNPFISNNHTTGSPVGAAAGAGVGAGSIAVLGGSKTLMTVGGLGGGALGYYMTTLRYDAGGVIQSGGQVYKVGDFVGINIPSDKLFEPNSAEFLPQAGPILDSAATVLQRYPNNNIIISGNTSGFSRPRWERRLSEARARKVASYLWNAGINNFKGAETDLRTLNYVGYGNYFPIANTYTNDSIRKNSRIQITSFPTYCDLHLDRRHLAMRNMGALDDTEARETMDDCIEKTQKDTDLTDDSYQPDAIVDYKNERG</sequence>
<name>A0A370GLK1_9COXI</name>
<protein>
    <submittedName>
        <fullName evidence="4">Outer membrane protein OmpA-like peptidoglycan-associated protein</fullName>
    </submittedName>
</protein>
<evidence type="ECO:0000313" key="5">
    <source>
        <dbReference type="Proteomes" id="UP000254720"/>
    </source>
</evidence>
<dbReference type="AlphaFoldDB" id="A0A370GLK1"/>
<dbReference type="Pfam" id="PF00691">
    <property type="entry name" value="OmpA"/>
    <property type="match status" value="1"/>
</dbReference>
<feature type="region of interest" description="Disordered" evidence="2">
    <location>
        <begin position="252"/>
        <end position="277"/>
    </location>
</feature>